<dbReference type="FunFam" id="3.40.50.1000:FF:000099">
    <property type="entry name" value="Trehalose 6-phosphate phosphatase"/>
    <property type="match status" value="1"/>
</dbReference>
<dbReference type="PANTHER" id="PTHR43768:SF3">
    <property type="entry name" value="TREHALOSE 6-PHOSPHATE PHOSPHATASE"/>
    <property type="match status" value="1"/>
</dbReference>
<keyword evidence="5 6" id="KW-0378">Hydrolase</keyword>
<reference evidence="8" key="1">
    <citation type="journal article" date="2016" name="Nature">
        <title>The genome of the seagrass Zostera marina reveals angiosperm adaptation to the sea.</title>
        <authorList>
            <person name="Olsen J.L."/>
            <person name="Rouze P."/>
            <person name="Verhelst B."/>
            <person name="Lin Y.-C."/>
            <person name="Bayer T."/>
            <person name="Collen J."/>
            <person name="Dattolo E."/>
            <person name="De Paoli E."/>
            <person name="Dittami S."/>
            <person name="Maumus F."/>
            <person name="Michel G."/>
            <person name="Kersting A."/>
            <person name="Lauritano C."/>
            <person name="Lohaus R."/>
            <person name="Toepel M."/>
            <person name="Tonon T."/>
            <person name="Vanneste K."/>
            <person name="Amirebrahimi M."/>
            <person name="Brakel J."/>
            <person name="Bostroem C."/>
            <person name="Chovatia M."/>
            <person name="Grimwood J."/>
            <person name="Jenkins J.W."/>
            <person name="Jueterbock A."/>
            <person name="Mraz A."/>
            <person name="Stam W.T."/>
            <person name="Tice H."/>
            <person name="Bornberg-Bauer E."/>
            <person name="Green P.J."/>
            <person name="Pearson G.A."/>
            <person name="Procaccini G."/>
            <person name="Duarte C.M."/>
            <person name="Schmutz J."/>
            <person name="Reusch T.B.H."/>
            <person name="Van de Peer Y."/>
        </authorList>
    </citation>
    <scope>NUCLEOTIDE SEQUENCE [LARGE SCALE GENOMIC DNA]</scope>
    <source>
        <strain evidence="8">cv. Finnish</strain>
    </source>
</reference>
<dbReference type="NCBIfam" id="TIGR00685">
    <property type="entry name" value="T6PP"/>
    <property type="match status" value="1"/>
</dbReference>
<dbReference type="SUPFAM" id="SSF56784">
    <property type="entry name" value="HAD-like"/>
    <property type="match status" value="1"/>
</dbReference>
<dbReference type="UniPathway" id="UPA00299"/>
<comment type="pathway">
    <text evidence="3 6">Glycan biosynthesis; trehalose biosynthesis.</text>
</comment>
<dbReference type="AlphaFoldDB" id="A0A0K9NM74"/>
<dbReference type="EC" id="3.1.3.12" evidence="6"/>
<dbReference type="EMBL" id="LFYR01002109">
    <property type="protein sequence ID" value="KMZ57167.1"/>
    <property type="molecule type" value="Genomic_DNA"/>
</dbReference>
<comment type="function">
    <text evidence="6">Removes the phosphate from trehalose 6-phosphate to produce free trehalose.</text>
</comment>
<evidence type="ECO:0000313" key="7">
    <source>
        <dbReference type="EMBL" id="KMZ57167.1"/>
    </source>
</evidence>
<evidence type="ECO:0000256" key="5">
    <source>
        <dbReference type="ARBA" id="ARBA00022801"/>
    </source>
</evidence>
<dbReference type="Pfam" id="PF02358">
    <property type="entry name" value="Trehalose_PPase"/>
    <property type="match status" value="1"/>
</dbReference>
<sequence>MTIKKNAWVDSMRASSSINRHNHTMATSALSPPMPAWMIQHPSALDMFDNIVKASIGKRIAMFLDYDGTLSPIVNDPDRAFMSDSMRKAVKDVAKYFPTAIVSGRGRDKVYNFVKLEELYYAGSHGMDIQGPLKPRGGRNSKKAKSILSQPATAFLPMINNVYSVLVEKTKAIKGSMVENNKFCLSVHYRCVDEKAWAVLAEEVKSVLKDFPKLHLTQGRKGKKCKKTGEKTVHVVFDKN</sequence>
<protein>
    <recommendedName>
        <fullName evidence="6">Trehalose 6-phosphate phosphatase</fullName>
        <ecNumber evidence="6">3.1.3.12</ecNumber>
    </recommendedName>
</protein>
<gene>
    <name evidence="7" type="ORF">ZOSMA_89G01200</name>
</gene>
<dbReference type="InterPro" id="IPR036412">
    <property type="entry name" value="HAD-like_sf"/>
</dbReference>
<evidence type="ECO:0000256" key="6">
    <source>
        <dbReference type="RuleBase" id="RU361117"/>
    </source>
</evidence>
<dbReference type="OMA" id="WIELAHQ"/>
<accession>A0A0K9NM74</accession>
<dbReference type="InterPro" id="IPR003337">
    <property type="entry name" value="Trehalose_PPase"/>
</dbReference>
<dbReference type="OrthoDB" id="411251at2759"/>
<dbReference type="GO" id="GO:0005992">
    <property type="term" value="P:trehalose biosynthetic process"/>
    <property type="evidence" value="ECO:0000318"/>
    <property type="project" value="GO_Central"/>
</dbReference>
<comment type="catalytic activity">
    <reaction evidence="1 6">
        <text>alpha,alpha-trehalose 6-phosphate + H2O = alpha,alpha-trehalose + phosphate</text>
        <dbReference type="Rhea" id="RHEA:23420"/>
        <dbReference type="ChEBI" id="CHEBI:15377"/>
        <dbReference type="ChEBI" id="CHEBI:16551"/>
        <dbReference type="ChEBI" id="CHEBI:43474"/>
        <dbReference type="ChEBI" id="CHEBI:58429"/>
        <dbReference type="EC" id="3.1.3.12"/>
    </reaction>
</comment>
<dbReference type="GO" id="GO:0004805">
    <property type="term" value="F:trehalose-phosphatase activity"/>
    <property type="evidence" value="ECO:0000318"/>
    <property type="project" value="GO_Central"/>
</dbReference>
<keyword evidence="8" id="KW-1185">Reference proteome</keyword>
<organism evidence="7 8">
    <name type="scientific">Zostera marina</name>
    <name type="common">Eelgrass</name>
    <dbReference type="NCBI Taxonomy" id="29655"/>
    <lineage>
        <taxon>Eukaryota</taxon>
        <taxon>Viridiplantae</taxon>
        <taxon>Streptophyta</taxon>
        <taxon>Embryophyta</taxon>
        <taxon>Tracheophyta</taxon>
        <taxon>Spermatophyta</taxon>
        <taxon>Magnoliopsida</taxon>
        <taxon>Liliopsida</taxon>
        <taxon>Zosteraceae</taxon>
        <taxon>Zostera</taxon>
    </lineage>
</organism>
<comment type="cofactor">
    <cofactor evidence="2 6">
        <name>a divalent metal cation</name>
        <dbReference type="ChEBI" id="CHEBI:60240"/>
    </cofactor>
</comment>
<evidence type="ECO:0000256" key="4">
    <source>
        <dbReference type="ARBA" id="ARBA00008770"/>
    </source>
</evidence>
<evidence type="ECO:0000256" key="3">
    <source>
        <dbReference type="ARBA" id="ARBA00005199"/>
    </source>
</evidence>
<comment type="similarity">
    <text evidence="4 6">Belongs to the trehalose phosphatase family.</text>
</comment>
<name>A0A0K9NM74_ZOSMR</name>
<evidence type="ECO:0000256" key="2">
    <source>
        <dbReference type="ARBA" id="ARBA00001968"/>
    </source>
</evidence>
<comment type="caution">
    <text evidence="7">The sequence shown here is derived from an EMBL/GenBank/DDBJ whole genome shotgun (WGS) entry which is preliminary data.</text>
</comment>
<dbReference type="Gene3D" id="3.30.70.1020">
    <property type="entry name" value="Trehalose-6-phosphate phosphatase related protein, domain 2"/>
    <property type="match status" value="1"/>
</dbReference>
<dbReference type="InterPro" id="IPR044651">
    <property type="entry name" value="OTSB-like"/>
</dbReference>
<dbReference type="Proteomes" id="UP000036987">
    <property type="component" value="Unassembled WGS sequence"/>
</dbReference>
<dbReference type="PANTHER" id="PTHR43768">
    <property type="entry name" value="TREHALOSE 6-PHOSPHATE PHOSPHATASE"/>
    <property type="match status" value="1"/>
</dbReference>
<proteinExistence type="inferred from homology"/>
<evidence type="ECO:0000313" key="8">
    <source>
        <dbReference type="Proteomes" id="UP000036987"/>
    </source>
</evidence>
<dbReference type="InterPro" id="IPR023214">
    <property type="entry name" value="HAD_sf"/>
</dbReference>
<dbReference type="Gene3D" id="3.40.50.1000">
    <property type="entry name" value="HAD superfamily/HAD-like"/>
    <property type="match status" value="1"/>
</dbReference>
<dbReference type="STRING" id="29655.A0A0K9NM74"/>
<evidence type="ECO:0000256" key="1">
    <source>
        <dbReference type="ARBA" id="ARBA00000500"/>
    </source>
</evidence>